<comment type="caution">
    <text evidence="1">The sequence shown here is derived from an EMBL/GenBank/DDBJ whole genome shotgun (WGS) entry which is preliminary data.</text>
</comment>
<dbReference type="EMBL" id="BSXG01000078">
    <property type="protein sequence ID" value="GME37298.1"/>
    <property type="molecule type" value="Genomic_DNA"/>
</dbReference>
<sequence>MNVSLCFDAMWPDMNLPVKFNASRSRQEPKLSFDDRRNQLDVNSIAKQLGATADAHTQEDRGVMSLDLDSVKKSLDDLRPRQESARESANLLDASSLWFTLYPDYSGAGEDWTFCGDNVVCSYGGTFDTNLSKTLASVQQSVLMRQIMNETHDPALALSAELTMLARMHYYDMSASFNWNQTMATTFFDMKSYPQERRGLAVVLSVVCVHLIVMAVVTVFIPMGLERY</sequence>
<evidence type="ECO:0000313" key="1">
    <source>
        <dbReference type="EMBL" id="GME37298.1"/>
    </source>
</evidence>
<name>A0ACB5SEU3_9PEZI</name>
<gene>
    <name evidence="1" type="primary">g7164</name>
    <name evidence="1" type="ORF">NpPPO83_00007164</name>
</gene>
<proteinExistence type="predicted"/>
<dbReference type="Proteomes" id="UP001165186">
    <property type="component" value="Unassembled WGS sequence"/>
</dbReference>
<keyword evidence="2" id="KW-1185">Reference proteome</keyword>
<organism evidence="1 2">
    <name type="scientific">Neofusicoccum parvum</name>
    <dbReference type="NCBI Taxonomy" id="310453"/>
    <lineage>
        <taxon>Eukaryota</taxon>
        <taxon>Fungi</taxon>
        <taxon>Dikarya</taxon>
        <taxon>Ascomycota</taxon>
        <taxon>Pezizomycotina</taxon>
        <taxon>Dothideomycetes</taxon>
        <taxon>Dothideomycetes incertae sedis</taxon>
        <taxon>Botryosphaeriales</taxon>
        <taxon>Botryosphaeriaceae</taxon>
        <taxon>Neofusicoccum</taxon>
    </lineage>
</organism>
<reference evidence="1" key="1">
    <citation type="submission" date="2024-09" db="EMBL/GenBank/DDBJ databases">
        <title>Draft Genome Sequences of Neofusicoccum parvum.</title>
        <authorList>
            <person name="Ashida A."/>
            <person name="Camagna M."/>
            <person name="Tanaka A."/>
            <person name="Takemoto D."/>
        </authorList>
    </citation>
    <scope>NUCLEOTIDE SEQUENCE</scope>
    <source>
        <strain evidence="1">PPO83</strain>
    </source>
</reference>
<protein>
    <submittedName>
        <fullName evidence="1">Uncharacterized protein</fullName>
    </submittedName>
</protein>
<accession>A0ACB5SEU3</accession>
<evidence type="ECO:0000313" key="2">
    <source>
        <dbReference type="Proteomes" id="UP001165186"/>
    </source>
</evidence>